<feature type="binding site" evidence="9">
    <location>
        <position position="76"/>
    </location>
    <ligand>
        <name>4-amino-2-methyl-5-(diphosphooxymethyl)pyrimidine</name>
        <dbReference type="ChEBI" id="CHEBI:57841"/>
    </ligand>
</feature>
<evidence type="ECO:0000313" key="16">
    <source>
        <dbReference type="Proteomes" id="UP000476934"/>
    </source>
</evidence>
<dbReference type="GO" id="GO:0005737">
    <property type="term" value="C:cytoplasm"/>
    <property type="evidence" value="ECO:0007669"/>
    <property type="project" value="TreeGrafter"/>
</dbReference>
<dbReference type="RefSeq" id="WP_035353800.1">
    <property type="nucleotide sequence ID" value="NZ_JAAIWK010000015.1"/>
</dbReference>
<dbReference type="UniPathway" id="UPA00060">
    <property type="reaction ID" value="UER00141"/>
</dbReference>
<feature type="binding site" evidence="9">
    <location>
        <position position="77"/>
    </location>
    <ligand>
        <name>Mg(2+)</name>
        <dbReference type="ChEBI" id="CHEBI:18420"/>
    </ligand>
</feature>
<evidence type="ECO:0000259" key="12">
    <source>
        <dbReference type="Pfam" id="PF02581"/>
    </source>
</evidence>
<comment type="caution">
    <text evidence="13">The sequence shown here is derived from an EMBL/GenBank/DDBJ whole genome shotgun (WGS) entry which is preliminary data.</text>
</comment>
<feature type="binding site" evidence="9">
    <location>
        <begin position="41"/>
        <end position="45"/>
    </location>
    <ligand>
        <name>4-amino-2-methyl-5-(diphosphooxymethyl)pyrimidine</name>
        <dbReference type="ChEBI" id="CHEBI:57841"/>
    </ligand>
</feature>
<dbReference type="GO" id="GO:0009229">
    <property type="term" value="P:thiamine diphosphate biosynthetic process"/>
    <property type="evidence" value="ECO:0007669"/>
    <property type="project" value="UniProtKB-UniRule"/>
</dbReference>
<dbReference type="NCBIfam" id="TIGR00693">
    <property type="entry name" value="thiE"/>
    <property type="match status" value="1"/>
</dbReference>
<feature type="binding site" evidence="9">
    <location>
        <position position="96"/>
    </location>
    <ligand>
        <name>Mg(2+)</name>
        <dbReference type="ChEBI" id="CHEBI:18420"/>
    </ligand>
</feature>
<reference evidence="14 16" key="3">
    <citation type="submission" date="2020-03" db="EMBL/GenBank/DDBJ databases">
        <title>Bacillus aquiflavi sp. nov., isolated from yellow water of strong flavor Chinese baijiu in Yibin region of China.</title>
        <authorList>
            <person name="Xie J."/>
        </authorList>
    </citation>
    <scope>NUCLEOTIDE SEQUENCE [LARGE SCALE GENOMIC DNA]</scope>
    <source>
        <strain evidence="14 16">Gsoil 114</strain>
    </source>
</reference>
<dbReference type="InterPro" id="IPR022998">
    <property type="entry name" value="ThiamineP_synth_TenI"/>
</dbReference>
<evidence type="ECO:0000313" key="14">
    <source>
        <dbReference type="EMBL" id="NEY20378.1"/>
    </source>
</evidence>
<dbReference type="EMBL" id="JRUN01000011">
    <property type="protein sequence ID" value="KHD86087.1"/>
    <property type="molecule type" value="Genomic_DNA"/>
</dbReference>
<dbReference type="CDD" id="cd00564">
    <property type="entry name" value="TMP_TenI"/>
    <property type="match status" value="1"/>
</dbReference>
<feature type="binding site" evidence="9">
    <location>
        <position position="141"/>
    </location>
    <ligand>
        <name>4-amino-2-methyl-5-(diphosphooxymethyl)pyrimidine</name>
        <dbReference type="ChEBI" id="CHEBI:57841"/>
    </ligand>
</feature>
<dbReference type="GO" id="GO:0009228">
    <property type="term" value="P:thiamine biosynthetic process"/>
    <property type="evidence" value="ECO:0007669"/>
    <property type="project" value="UniProtKB-KW"/>
</dbReference>
<dbReference type="InterPro" id="IPR034291">
    <property type="entry name" value="TMP_synthase"/>
</dbReference>
<evidence type="ECO:0000256" key="9">
    <source>
        <dbReference type="HAMAP-Rule" id="MF_00097"/>
    </source>
</evidence>
<dbReference type="STRING" id="363870.NG54_05345"/>
<dbReference type="EMBL" id="JAAIWK010000015">
    <property type="protein sequence ID" value="NEY20378.1"/>
    <property type="molecule type" value="Genomic_DNA"/>
</dbReference>
<evidence type="ECO:0000256" key="11">
    <source>
        <dbReference type="RuleBase" id="RU004253"/>
    </source>
</evidence>
<comment type="cofactor">
    <cofactor evidence="9">
        <name>Mg(2+)</name>
        <dbReference type="ChEBI" id="CHEBI:18420"/>
    </cofactor>
    <text evidence="9">Binds 1 Mg(2+) ion per subunit.</text>
</comment>
<evidence type="ECO:0000256" key="10">
    <source>
        <dbReference type="RuleBase" id="RU003826"/>
    </source>
</evidence>
<evidence type="ECO:0000256" key="8">
    <source>
        <dbReference type="ARBA" id="ARBA00047883"/>
    </source>
</evidence>
<feature type="binding site" evidence="9">
    <location>
        <begin position="138"/>
        <end position="140"/>
    </location>
    <ligand>
        <name>2-[(2R,5Z)-2-carboxy-4-methylthiazol-5(2H)-ylidene]ethyl phosphate</name>
        <dbReference type="ChEBI" id="CHEBI:62899"/>
    </ligand>
</feature>
<evidence type="ECO:0000256" key="3">
    <source>
        <dbReference type="ARBA" id="ARBA00022723"/>
    </source>
</evidence>
<keyword evidence="4 9" id="KW-0460">Magnesium</keyword>
<reference evidence="14 16" key="2">
    <citation type="submission" date="2020-02" db="EMBL/GenBank/DDBJ databases">
        <authorList>
            <person name="Feng H."/>
        </authorList>
    </citation>
    <scope>NUCLEOTIDE SEQUENCE [LARGE SCALE GENOMIC DNA]</scope>
    <source>
        <strain evidence="14 16">Gsoil 114</strain>
    </source>
</reference>
<dbReference type="Gene3D" id="3.20.20.70">
    <property type="entry name" value="Aldolase class I"/>
    <property type="match status" value="1"/>
</dbReference>
<evidence type="ECO:0000256" key="2">
    <source>
        <dbReference type="ARBA" id="ARBA00022679"/>
    </source>
</evidence>
<dbReference type="PANTHER" id="PTHR20857">
    <property type="entry name" value="THIAMINE-PHOSPHATE PYROPHOSPHORYLASE"/>
    <property type="match status" value="1"/>
</dbReference>
<feature type="binding site" evidence="9">
    <location>
        <begin position="190"/>
        <end position="191"/>
    </location>
    <ligand>
        <name>2-[(2R,5Z)-2-carboxy-4-methylthiazol-5(2H)-ylidene]ethyl phosphate</name>
        <dbReference type="ChEBI" id="CHEBI:62899"/>
    </ligand>
</feature>
<dbReference type="InterPro" id="IPR013785">
    <property type="entry name" value="Aldolase_TIM"/>
</dbReference>
<dbReference type="EC" id="2.5.1.3" evidence="9"/>
<name>A0A0A6Y1A6_9BACI</name>
<organism evidence="13 15">
    <name type="scientific">Heyndrickxia ginsengihumi</name>
    <dbReference type="NCBI Taxonomy" id="363870"/>
    <lineage>
        <taxon>Bacteria</taxon>
        <taxon>Bacillati</taxon>
        <taxon>Bacillota</taxon>
        <taxon>Bacilli</taxon>
        <taxon>Bacillales</taxon>
        <taxon>Bacillaceae</taxon>
        <taxon>Heyndrickxia</taxon>
    </lineage>
</organism>
<protein>
    <recommendedName>
        <fullName evidence="9">Thiamine-phosphate synthase</fullName>
        <shortName evidence="9">TP synthase</shortName>
        <shortName evidence="9">TPS</shortName>
        <ecNumber evidence="9">2.5.1.3</ecNumber>
    </recommendedName>
    <alternativeName>
        <fullName evidence="9">Thiamine-phosphate pyrophosphorylase</fullName>
        <shortName evidence="9">TMP pyrophosphorylase</shortName>
        <shortName evidence="9">TMP-PPase</shortName>
    </alternativeName>
</protein>
<dbReference type="SUPFAM" id="SSF51391">
    <property type="entry name" value="Thiamin phosphate synthase"/>
    <property type="match status" value="1"/>
</dbReference>
<accession>A0A0A6Y1A6</accession>
<dbReference type="OrthoDB" id="9812206at2"/>
<feature type="binding site" evidence="9">
    <location>
        <position position="170"/>
    </location>
    <ligand>
        <name>2-[(2R,5Z)-2-carboxy-4-methylthiazol-5(2H)-ylidene]ethyl phosphate</name>
        <dbReference type="ChEBI" id="CHEBI:62899"/>
    </ligand>
</feature>
<evidence type="ECO:0000256" key="1">
    <source>
        <dbReference type="ARBA" id="ARBA00005165"/>
    </source>
</evidence>
<keyword evidence="2 9" id="KW-0808">Transferase</keyword>
<comment type="similarity">
    <text evidence="9 10">Belongs to the thiamine-phosphate synthase family.</text>
</comment>
<evidence type="ECO:0000256" key="4">
    <source>
        <dbReference type="ARBA" id="ARBA00022842"/>
    </source>
</evidence>
<dbReference type="FunFam" id="3.20.20.70:FF:000096">
    <property type="entry name" value="Thiamine-phosphate synthase"/>
    <property type="match status" value="1"/>
</dbReference>
<keyword evidence="3 9" id="KW-0479">Metal-binding</keyword>
<comment type="catalytic activity">
    <reaction evidence="6 9 10">
        <text>4-methyl-5-(2-phosphooxyethyl)-thiazole + 4-amino-2-methyl-5-(diphosphooxymethyl)pyrimidine + H(+) = thiamine phosphate + diphosphate</text>
        <dbReference type="Rhea" id="RHEA:22328"/>
        <dbReference type="ChEBI" id="CHEBI:15378"/>
        <dbReference type="ChEBI" id="CHEBI:33019"/>
        <dbReference type="ChEBI" id="CHEBI:37575"/>
        <dbReference type="ChEBI" id="CHEBI:57841"/>
        <dbReference type="ChEBI" id="CHEBI:58296"/>
        <dbReference type="EC" id="2.5.1.3"/>
    </reaction>
</comment>
<reference evidence="13 15" key="1">
    <citation type="submission" date="2014-10" db="EMBL/GenBank/DDBJ databases">
        <title>Draft genome of phytase producing Bacillus ginsengihumi strain M2.11.</title>
        <authorList>
            <person name="Toymentseva A."/>
            <person name="Boulygina E.A."/>
            <person name="Kazakov S.V."/>
            <person name="Kayumov I."/>
            <person name="Suleimanova A.D."/>
            <person name="Mardanova A.M."/>
            <person name="Maria S.N."/>
            <person name="Sergey M.Y."/>
            <person name="Sharipova M.R."/>
        </authorList>
    </citation>
    <scope>NUCLEOTIDE SEQUENCE [LARGE SCALE GENOMIC DNA]</scope>
    <source>
        <strain evidence="13 15">M2.11</strain>
    </source>
</reference>
<evidence type="ECO:0000313" key="15">
    <source>
        <dbReference type="Proteomes" id="UP000030588"/>
    </source>
</evidence>
<dbReference type="InterPro" id="IPR036206">
    <property type="entry name" value="ThiamineP_synth_sf"/>
</dbReference>
<feature type="binding site" evidence="9">
    <location>
        <position position="114"/>
    </location>
    <ligand>
        <name>4-amino-2-methyl-5-(diphosphooxymethyl)pyrimidine</name>
        <dbReference type="ChEBI" id="CHEBI:57841"/>
    </ligand>
</feature>
<dbReference type="AlphaFoldDB" id="A0A0A6Y1A6"/>
<keyword evidence="16" id="KW-1185">Reference proteome</keyword>
<evidence type="ECO:0000313" key="13">
    <source>
        <dbReference type="EMBL" id="KHD86087.1"/>
    </source>
</evidence>
<evidence type="ECO:0000256" key="7">
    <source>
        <dbReference type="ARBA" id="ARBA00047851"/>
    </source>
</evidence>
<feature type="domain" description="Thiamine phosphate synthase/TenI" evidence="12">
    <location>
        <begin position="12"/>
        <end position="193"/>
    </location>
</feature>
<proteinExistence type="inferred from homology"/>
<comment type="catalytic activity">
    <reaction evidence="7 9 10">
        <text>2-(2-carboxy-4-methylthiazol-5-yl)ethyl phosphate + 4-amino-2-methyl-5-(diphosphooxymethyl)pyrimidine + 2 H(+) = thiamine phosphate + CO2 + diphosphate</text>
        <dbReference type="Rhea" id="RHEA:47848"/>
        <dbReference type="ChEBI" id="CHEBI:15378"/>
        <dbReference type="ChEBI" id="CHEBI:16526"/>
        <dbReference type="ChEBI" id="CHEBI:33019"/>
        <dbReference type="ChEBI" id="CHEBI:37575"/>
        <dbReference type="ChEBI" id="CHEBI:57841"/>
        <dbReference type="ChEBI" id="CHEBI:62890"/>
        <dbReference type="EC" id="2.5.1.3"/>
    </reaction>
</comment>
<evidence type="ECO:0000256" key="6">
    <source>
        <dbReference type="ARBA" id="ARBA00047334"/>
    </source>
</evidence>
<sequence length="216" mass="23313">MNKEQLSSALQLYFVMGSPNCVQRPVDVLSEAIKGGITLFQFREKGHGALEGDQKYALAEELQYICRKNEIPFIVDDDVDLAIALKADGVHVGQEDEPIESVREKIGNKIVGVSVHNLEEAKEAMQADYFGVGPIFPTKTKEDAKPVQGVSVIRQIRLAEIQIPIVGIGGITEKNASEVIRAGADGVSVITAISQAGNVREAAAAIRKEISACSKR</sequence>
<evidence type="ECO:0000256" key="5">
    <source>
        <dbReference type="ARBA" id="ARBA00022977"/>
    </source>
</evidence>
<keyword evidence="5 9" id="KW-0784">Thiamine biosynthesis</keyword>
<gene>
    <name evidence="9 13" type="primary">thiE</name>
    <name evidence="14" type="ORF">G4D61_10460</name>
    <name evidence="13" type="ORF">NG54_05345</name>
</gene>
<dbReference type="Proteomes" id="UP000030588">
    <property type="component" value="Unassembled WGS sequence"/>
</dbReference>
<dbReference type="HAMAP" id="MF_00097">
    <property type="entry name" value="TMP_synthase"/>
    <property type="match status" value="1"/>
</dbReference>
<comment type="pathway">
    <text evidence="1 9 11">Cofactor biosynthesis; thiamine diphosphate biosynthesis; thiamine phosphate from 4-amino-2-methyl-5-diphosphomethylpyrimidine and 4-methyl-5-(2-phosphoethyl)-thiazole: step 1/1.</text>
</comment>
<dbReference type="GO" id="GO:0000287">
    <property type="term" value="F:magnesium ion binding"/>
    <property type="evidence" value="ECO:0007669"/>
    <property type="project" value="UniProtKB-UniRule"/>
</dbReference>
<comment type="catalytic activity">
    <reaction evidence="8 9 10">
        <text>2-[(2R,5Z)-2-carboxy-4-methylthiazol-5(2H)-ylidene]ethyl phosphate + 4-amino-2-methyl-5-(diphosphooxymethyl)pyrimidine + 2 H(+) = thiamine phosphate + CO2 + diphosphate</text>
        <dbReference type="Rhea" id="RHEA:47844"/>
        <dbReference type="ChEBI" id="CHEBI:15378"/>
        <dbReference type="ChEBI" id="CHEBI:16526"/>
        <dbReference type="ChEBI" id="CHEBI:33019"/>
        <dbReference type="ChEBI" id="CHEBI:37575"/>
        <dbReference type="ChEBI" id="CHEBI:57841"/>
        <dbReference type="ChEBI" id="CHEBI:62899"/>
        <dbReference type="EC" id="2.5.1.3"/>
    </reaction>
</comment>
<dbReference type="GO" id="GO:0004789">
    <property type="term" value="F:thiamine-phosphate diphosphorylase activity"/>
    <property type="evidence" value="ECO:0007669"/>
    <property type="project" value="UniProtKB-UniRule"/>
</dbReference>
<dbReference type="Pfam" id="PF02581">
    <property type="entry name" value="TMP-TENI"/>
    <property type="match status" value="1"/>
</dbReference>
<dbReference type="Proteomes" id="UP000476934">
    <property type="component" value="Unassembled WGS sequence"/>
</dbReference>
<comment type="function">
    <text evidence="9">Condenses 4-methyl-5-(beta-hydroxyethyl)thiazole monophosphate (THZ-P) and 2-methyl-4-amino-5-hydroxymethyl pyrimidine pyrophosphate (HMP-PP) to form thiamine monophosphate (TMP).</text>
</comment>
<dbReference type="PANTHER" id="PTHR20857:SF15">
    <property type="entry name" value="THIAMINE-PHOSPHATE SYNTHASE"/>
    <property type="match status" value="1"/>
</dbReference>